<gene>
    <name evidence="2" type="ORF">KY290_007987</name>
</gene>
<accession>A0ABQ7W750</accession>
<organism evidence="2 3">
    <name type="scientific">Solanum tuberosum</name>
    <name type="common">Potato</name>
    <dbReference type="NCBI Taxonomy" id="4113"/>
    <lineage>
        <taxon>Eukaryota</taxon>
        <taxon>Viridiplantae</taxon>
        <taxon>Streptophyta</taxon>
        <taxon>Embryophyta</taxon>
        <taxon>Tracheophyta</taxon>
        <taxon>Spermatophyta</taxon>
        <taxon>Magnoliopsida</taxon>
        <taxon>eudicotyledons</taxon>
        <taxon>Gunneridae</taxon>
        <taxon>Pentapetalae</taxon>
        <taxon>asterids</taxon>
        <taxon>lamiids</taxon>
        <taxon>Solanales</taxon>
        <taxon>Solanaceae</taxon>
        <taxon>Solanoideae</taxon>
        <taxon>Solaneae</taxon>
        <taxon>Solanum</taxon>
    </lineage>
</organism>
<protein>
    <recommendedName>
        <fullName evidence="4">Extensin-like</fullName>
    </recommendedName>
</protein>
<feature type="region of interest" description="Disordered" evidence="1">
    <location>
        <begin position="27"/>
        <end position="57"/>
    </location>
</feature>
<feature type="compositionally biased region" description="Pro residues" evidence="1">
    <location>
        <begin position="100"/>
        <end position="123"/>
    </location>
</feature>
<evidence type="ECO:0000313" key="3">
    <source>
        <dbReference type="Proteomes" id="UP000826656"/>
    </source>
</evidence>
<comment type="caution">
    <text evidence="2">The sequence shown here is derived from an EMBL/GenBank/DDBJ whole genome shotgun (WGS) entry which is preliminary data.</text>
</comment>
<sequence length="187" mass="20882">MSMSLSYECRPKPNRFLSSLPHLLRQASTTQPHWSTLSSLPPENQPTKRPPTPKTPLPFPVTISGKTATGNLHTPTIFFDQETNNLSPLLHCFSHQTTQSPPPFPLLSPPRPTPKRLPPPQNPKPSTKQPQTRLKPLPDPTVLFLAPAKTSNSKTPTQTSNNQTYFGKQQLPEMNLHLAQLRPLTRP</sequence>
<dbReference type="Proteomes" id="UP000826656">
    <property type="component" value="Unassembled WGS sequence"/>
</dbReference>
<reference evidence="2 3" key="1">
    <citation type="journal article" date="2021" name="bioRxiv">
        <title>Chromosome-scale and haplotype-resolved genome assembly of a tetraploid potato cultivar.</title>
        <authorList>
            <person name="Sun H."/>
            <person name="Jiao W.-B."/>
            <person name="Krause K."/>
            <person name="Campoy J.A."/>
            <person name="Goel M."/>
            <person name="Folz-Donahue K."/>
            <person name="Kukat C."/>
            <person name="Huettel B."/>
            <person name="Schneeberger K."/>
        </authorList>
    </citation>
    <scope>NUCLEOTIDE SEQUENCE [LARGE SCALE GENOMIC DNA]</scope>
    <source>
        <strain evidence="2">SolTubOtavaFocal</strain>
        <tissue evidence="2">Leaves</tissue>
    </source>
</reference>
<feature type="compositionally biased region" description="Pro residues" evidence="1">
    <location>
        <begin position="48"/>
        <end position="57"/>
    </location>
</feature>
<proteinExistence type="predicted"/>
<evidence type="ECO:0008006" key="4">
    <source>
        <dbReference type="Google" id="ProtNLM"/>
    </source>
</evidence>
<feature type="compositionally biased region" description="Polar residues" evidence="1">
    <location>
        <begin position="27"/>
        <end position="42"/>
    </location>
</feature>
<keyword evidence="3" id="KW-1185">Reference proteome</keyword>
<evidence type="ECO:0000256" key="1">
    <source>
        <dbReference type="SAM" id="MobiDB-lite"/>
    </source>
</evidence>
<name>A0ABQ7W750_SOLTU</name>
<feature type="compositionally biased region" description="Polar residues" evidence="1">
    <location>
        <begin position="149"/>
        <end position="167"/>
    </location>
</feature>
<feature type="region of interest" description="Disordered" evidence="1">
    <location>
        <begin position="93"/>
        <end position="187"/>
    </location>
</feature>
<dbReference type="EMBL" id="JAIVGD010000003">
    <property type="protein sequence ID" value="KAH0776576.1"/>
    <property type="molecule type" value="Genomic_DNA"/>
</dbReference>
<evidence type="ECO:0000313" key="2">
    <source>
        <dbReference type="EMBL" id="KAH0776576.1"/>
    </source>
</evidence>